<dbReference type="InterPro" id="IPR013325">
    <property type="entry name" value="RNA_pol_sigma_r2"/>
</dbReference>
<evidence type="ECO:0000256" key="2">
    <source>
        <dbReference type="ARBA" id="ARBA00023015"/>
    </source>
</evidence>
<dbReference type="InterPro" id="IPR013324">
    <property type="entry name" value="RNA_pol_sigma_r3/r4-like"/>
</dbReference>
<evidence type="ECO:0000256" key="1">
    <source>
        <dbReference type="ARBA" id="ARBA00010641"/>
    </source>
</evidence>
<dbReference type="EMBL" id="CP003229">
    <property type="protein sequence ID" value="AEW98636.1"/>
    <property type="molecule type" value="Genomic_DNA"/>
</dbReference>
<feature type="region of interest" description="Disordered" evidence="5">
    <location>
        <begin position="94"/>
        <end position="116"/>
    </location>
</feature>
<evidence type="ECO:0000313" key="8">
    <source>
        <dbReference type="Proteomes" id="UP000007842"/>
    </source>
</evidence>
<dbReference type="OrthoDB" id="9784272at2"/>
<dbReference type="InterPro" id="IPR014284">
    <property type="entry name" value="RNA_pol_sigma-70_dom"/>
</dbReference>
<dbReference type="HOGENOM" id="CLU_1420723_0_0_11"/>
<dbReference type="Gene3D" id="1.10.1740.10">
    <property type="match status" value="1"/>
</dbReference>
<dbReference type="PANTHER" id="PTHR43133">
    <property type="entry name" value="RNA POLYMERASE ECF-TYPE SIGMA FACTO"/>
    <property type="match status" value="1"/>
</dbReference>
<evidence type="ECO:0000256" key="4">
    <source>
        <dbReference type="ARBA" id="ARBA00023163"/>
    </source>
</evidence>
<dbReference type="InterPro" id="IPR036388">
    <property type="entry name" value="WH-like_DNA-bd_sf"/>
</dbReference>
<evidence type="ECO:0000259" key="6">
    <source>
        <dbReference type="Pfam" id="PF04542"/>
    </source>
</evidence>
<geneLocation type="plasmid" evidence="7 8">
    <name>pSCATT</name>
</geneLocation>
<feature type="domain" description="RNA polymerase sigma-70 region 2" evidence="6">
    <location>
        <begin position="24"/>
        <end position="92"/>
    </location>
</feature>
<accession>G8XFZ7</accession>
<protein>
    <recommendedName>
        <fullName evidence="6">RNA polymerase sigma-70 region 2 domain-containing protein</fullName>
    </recommendedName>
</protein>
<evidence type="ECO:0000256" key="3">
    <source>
        <dbReference type="ARBA" id="ARBA00023082"/>
    </source>
</evidence>
<dbReference type="Proteomes" id="UP000007842">
    <property type="component" value="Plasmid pSCATT"/>
</dbReference>
<dbReference type="PATRIC" id="fig|1003195.11.peg.1240"/>
<name>F8JJT7_STREN</name>
<dbReference type="SUPFAM" id="SSF88659">
    <property type="entry name" value="Sigma3 and sigma4 domains of RNA polymerase sigma factors"/>
    <property type="match status" value="1"/>
</dbReference>
<dbReference type="KEGG" id="scy:SCATT_p04430"/>
<dbReference type="Pfam" id="PF04542">
    <property type="entry name" value="Sigma70_r2"/>
    <property type="match status" value="1"/>
</dbReference>
<proteinExistence type="inferred from homology"/>
<dbReference type="RefSeq" id="WP_014151727.1">
    <property type="nucleotide sequence ID" value="NC_016113.1"/>
</dbReference>
<dbReference type="AlphaFoldDB" id="F8JJT7"/>
<sequence length="183" mass="20927">MTRHGGDPPRPVLTSQQEAYLGDLLKQVYPRVLRAVARMSRDHHLAEEITQDVAVAMFKEVLAGRAFRRPPIVFAVTVARNRVRSEFRRRRRAAELPTDDFPEGAEPWPPRPRDPDPTTAAARYLDLLAEVEAAIGDERRFRIWELHVVWDLKGFEIAEALGMSAPTVSRELRRAVEKARRIS</sequence>
<keyword evidence="2" id="KW-0805">Transcription regulation</keyword>
<keyword evidence="8" id="KW-1185">Reference proteome</keyword>
<dbReference type="KEGG" id="sct:SCAT_p1280"/>
<gene>
    <name evidence="7" type="ordered locus">SCATT_p04430</name>
</gene>
<dbReference type="InterPro" id="IPR007627">
    <property type="entry name" value="RNA_pol_sigma70_r2"/>
</dbReference>
<keyword evidence="7" id="KW-0614">Plasmid</keyword>
<evidence type="ECO:0000256" key="5">
    <source>
        <dbReference type="SAM" id="MobiDB-lite"/>
    </source>
</evidence>
<organism evidence="7 8">
    <name type="scientific">Streptantibioticus cattleyicolor (strain ATCC 35852 / DSM 46488 / JCM 4925 / NBRC 14057 / NRRL 8057)</name>
    <name type="common">Streptomyces cattleya</name>
    <dbReference type="NCBI Taxonomy" id="1003195"/>
    <lineage>
        <taxon>Bacteria</taxon>
        <taxon>Bacillati</taxon>
        <taxon>Actinomycetota</taxon>
        <taxon>Actinomycetes</taxon>
        <taxon>Kitasatosporales</taxon>
        <taxon>Streptomycetaceae</taxon>
        <taxon>Streptantibioticus</taxon>
    </lineage>
</organism>
<reference evidence="8" key="1">
    <citation type="submission" date="2011-12" db="EMBL/GenBank/DDBJ databases">
        <title>Complete genome sequence of Streptomyces cattleya strain DSM 46488.</title>
        <authorList>
            <person name="Ou H.-Y."/>
            <person name="Li P."/>
            <person name="Zhao C."/>
            <person name="O'Hagan D."/>
            <person name="Deng Z."/>
        </authorList>
    </citation>
    <scope>NUCLEOTIDE SEQUENCE [LARGE SCALE GENOMIC DNA]</scope>
    <source>
        <strain evidence="8">ATCC 35852 / DSM 46488 / JCM 4925 / NBRC 14057 / NRRL 8057</strain>
        <plasmid evidence="8">Plasmid pSCATT</plasmid>
    </source>
</reference>
<dbReference type="PANTHER" id="PTHR43133:SF51">
    <property type="entry name" value="RNA POLYMERASE SIGMA FACTOR"/>
    <property type="match status" value="1"/>
</dbReference>
<evidence type="ECO:0000313" key="7">
    <source>
        <dbReference type="EMBL" id="AEW98636.1"/>
    </source>
</evidence>
<accession>F8JJT7</accession>
<keyword evidence="3" id="KW-0731">Sigma factor</keyword>
<keyword evidence="4" id="KW-0804">Transcription</keyword>
<dbReference type="GO" id="GO:0006352">
    <property type="term" value="P:DNA-templated transcription initiation"/>
    <property type="evidence" value="ECO:0007669"/>
    <property type="project" value="InterPro"/>
</dbReference>
<dbReference type="NCBIfam" id="TIGR02937">
    <property type="entry name" value="sigma70-ECF"/>
    <property type="match status" value="1"/>
</dbReference>
<dbReference type="SUPFAM" id="SSF88946">
    <property type="entry name" value="Sigma2 domain of RNA polymerase sigma factors"/>
    <property type="match status" value="1"/>
</dbReference>
<dbReference type="InterPro" id="IPR039425">
    <property type="entry name" value="RNA_pol_sigma-70-like"/>
</dbReference>
<dbReference type="Gene3D" id="1.10.10.10">
    <property type="entry name" value="Winged helix-like DNA-binding domain superfamily/Winged helix DNA-binding domain"/>
    <property type="match status" value="1"/>
</dbReference>
<dbReference type="GO" id="GO:0016987">
    <property type="term" value="F:sigma factor activity"/>
    <property type="evidence" value="ECO:0007669"/>
    <property type="project" value="UniProtKB-KW"/>
</dbReference>
<comment type="similarity">
    <text evidence="1">Belongs to the sigma-70 factor family. ECF subfamily.</text>
</comment>